<organism evidence="1 2">
    <name type="scientific">Colletotrichum scovillei</name>
    <dbReference type="NCBI Taxonomy" id="1209932"/>
    <lineage>
        <taxon>Eukaryota</taxon>
        <taxon>Fungi</taxon>
        <taxon>Dikarya</taxon>
        <taxon>Ascomycota</taxon>
        <taxon>Pezizomycotina</taxon>
        <taxon>Sordariomycetes</taxon>
        <taxon>Hypocreomycetidae</taxon>
        <taxon>Glomerellales</taxon>
        <taxon>Glomerellaceae</taxon>
        <taxon>Colletotrichum</taxon>
        <taxon>Colletotrichum acutatum species complex</taxon>
    </lineage>
</organism>
<proteinExistence type="predicted"/>
<accession>A0A9P7QZ87</accession>
<dbReference type="EMBL" id="JAESDN010000008">
    <property type="protein sequence ID" value="KAG7046727.1"/>
    <property type="molecule type" value="Genomic_DNA"/>
</dbReference>
<sequence length="30" mass="3166">MRNGGFISTGVLGLALEVSGERSWISCLVL</sequence>
<keyword evidence="2" id="KW-1185">Reference proteome</keyword>
<protein>
    <submittedName>
        <fullName evidence="1">Uncharacterized protein</fullName>
    </submittedName>
</protein>
<dbReference type="Proteomes" id="UP000699042">
    <property type="component" value="Unassembled WGS sequence"/>
</dbReference>
<dbReference type="AlphaFoldDB" id="A0A9P7QZ87"/>
<comment type="caution">
    <text evidence="1">The sequence shown here is derived from an EMBL/GenBank/DDBJ whole genome shotgun (WGS) entry which is preliminary data.</text>
</comment>
<evidence type="ECO:0000313" key="1">
    <source>
        <dbReference type="EMBL" id="KAG7046727.1"/>
    </source>
</evidence>
<gene>
    <name evidence="1" type="ORF">JMJ77_014950</name>
</gene>
<reference evidence="1" key="1">
    <citation type="submission" date="2021-05" db="EMBL/GenBank/DDBJ databases">
        <title>Comparative genomics of three Colletotrichum scovillei strains and genetic complementation revealed genes involved fungal growth and virulence on chili pepper.</title>
        <authorList>
            <person name="Hsieh D.-K."/>
            <person name="Chuang S.-C."/>
            <person name="Chen C.-Y."/>
            <person name="Chao Y.-T."/>
            <person name="Lu M.-Y.J."/>
            <person name="Lee M.-H."/>
            <person name="Shih M.-C."/>
        </authorList>
    </citation>
    <scope>NUCLEOTIDE SEQUENCE</scope>
    <source>
        <strain evidence="1">Coll-153</strain>
    </source>
</reference>
<evidence type="ECO:0000313" key="2">
    <source>
        <dbReference type="Proteomes" id="UP000699042"/>
    </source>
</evidence>
<name>A0A9P7QZ87_9PEZI</name>
<feature type="non-terminal residue" evidence="1">
    <location>
        <position position="1"/>
    </location>
</feature>